<comment type="similarity">
    <text evidence="4">Belongs to the transpeptidase family.</text>
</comment>
<feature type="domain" description="Penicillin-binding protein transpeptidase" evidence="16">
    <location>
        <begin position="359"/>
        <end position="700"/>
    </location>
</feature>
<dbReference type="SUPFAM" id="SSF56601">
    <property type="entry name" value="beta-lactamase/transpeptidase-like"/>
    <property type="match status" value="1"/>
</dbReference>
<dbReference type="RefSeq" id="WP_066269386.1">
    <property type="nucleotide sequence ID" value="NZ_JARMAB010000047.1"/>
</dbReference>
<dbReference type="Gene3D" id="3.40.710.10">
    <property type="entry name" value="DD-peptidase/beta-lactamase superfamily"/>
    <property type="match status" value="1"/>
</dbReference>
<evidence type="ECO:0000313" key="19">
    <source>
        <dbReference type="Proteomes" id="UP001341444"/>
    </source>
</evidence>
<keyword evidence="9" id="KW-0573">Peptidoglycan synthesis</keyword>
<evidence type="ECO:0000256" key="8">
    <source>
        <dbReference type="ARBA" id="ARBA00022960"/>
    </source>
</evidence>
<dbReference type="Pfam" id="PF00905">
    <property type="entry name" value="Transpeptidase"/>
    <property type="match status" value="1"/>
</dbReference>
<dbReference type="PANTHER" id="PTHR30627">
    <property type="entry name" value="PEPTIDOGLYCAN D,D-TRANSPEPTIDASE"/>
    <property type="match status" value="1"/>
</dbReference>
<evidence type="ECO:0000256" key="6">
    <source>
        <dbReference type="ARBA" id="ARBA00022475"/>
    </source>
</evidence>
<dbReference type="EMBL" id="JARMAB010000047">
    <property type="protein sequence ID" value="MED1206054.1"/>
    <property type="molecule type" value="Genomic_DNA"/>
</dbReference>
<evidence type="ECO:0000256" key="4">
    <source>
        <dbReference type="ARBA" id="ARBA00007171"/>
    </source>
</evidence>
<feature type="domain" description="Penicillin-binding protein dimerisation" evidence="17">
    <location>
        <begin position="64"/>
        <end position="310"/>
    </location>
</feature>
<accession>A0ABU6MP03</accession>
<dbReference type="Gene3D" id="3.90.1310.10">
    <property type="entry name" value="Penicillin-binding protein 2a (Domain 2)"/>
    <property type="match status" value="1"/>
</dbReference>
<dbReference type="InterPro" id="IPR012338">
    <property type="entry name" value="Beta-lactam/transpept-like"/>
</dbReference>
<keyword evidence="11 15" id="KW-0472">Membrane</keyword>
<proteinExistence type="inferred from homology"/>
<dbReference type="PANTHER" id="PTHR30627:SF2">
    <property type="entry name" value="PEPTIDOGLYCAN D,D-TRANSPEPTIDASE MRDA"/>
    <property type="match status" value="1"/>
</dbReference>
<dbReference type="Gene3D" id="1.10.10.1230">
    <property type="entry name" value="Penicillin-binding protein, N-terminal non-catalytic domain, head sub-domain"/>
    <property type="match status" value="1"/>
</dbReference>
<keyword evidence="6" id="KW-1003">Cell membrane</keyword>
<evidence type="ECO:0000256" key="13">
    <source>
        <dbReference type="ARBA" id="ARBA00034000"/>
    </source>
</evidence>
<keyword evidence="12" id="KW-0961">Cell wall biogenesis/degradation</keyword>
<keyword evidence="7 15" id="KW-0812">Transmembrane</keyword>
<comment type="pathway">
    <text evidence="3">Cell wall biogenesis; peptidoglycan biosynthesis.</text>
</comment>
<evidence type="ECO:0000259" key="16">
    <source>
        <dbReference type="Pfam" id="PF00905"/>
    </source>
</evidence>
<evidence type="ECO:0000256" key="3">
    <source>
        <dbReference type="ARBA" id="ARBA00004752"/>
    </source>
</evidence>
<keyword evidence="10 15" id="KW-1133">Transmembrane helix</keyword>
<reference evidence="18 19" key="1">
    <citation type="submission" date="2023-03" db="EMBL/GenBank/DDBJ databases">
        <title>Bacillus Genome Sequencing.</title>
        <authorList>
            <person name="Dunlap C."/>
        </authorList>
    </citation>
    <scope>NUCLEOTIDE SEQUENCE [LARGE SCALE GENOMIC DNA]</scope>
    <source>
        <strain evidence="18 19">B-23453</strain>
    </source>
</reference>
<comment type="catalytic activity">
    <reaction evidence="13">
        <text>Preferential cleavage: (Ac)2-L-Lys-D-Ala-|-D-Ala. Also transpeptidation of peptidyl-alanyl moieties that are N-acyl substituents of D-alanine.</text>
        <dbReference type="EC" id="3.4.16.4"/>
    </reaction>
</comment>
<evidence type="ECO:0000256" key="2">
    <source>
        <dbReference type="ARBA" id="ARBA00004236"/>
    </source>
</evidence>
<evidence type="ECO:0000256" key="14">
    <source>
        <dbReference type="SAM" id="MobiDB-lite"/>
    </source>
</evidence>
<evidence type="ECO:0000256" key="7">
    <source>
        <dbReference type="ARBA" id="ARBA00022692"/>
    </source>
</evidence>
<protein>
    <recommendedName>
        <fullName evidence="5">serine-type D-Ala-D-Ala carboxypeptidase</fullName>
        <ecNumber evidence="5">3.4.16.4</ecNumber>
    </recommendedName>
</protein>
<dbReference type="SUPFAM" id="SSF56519">
    <property type="entry name" value="Penicillin binding protein dimerisation domain"/>
    <property type="match status" value="1"/>
</dbReference>
<evidence type="ECO:0000256" key="11">
    <source>
        <dbReference type="ARBA" id="ARBA00023136"/>
    </source>
</evidence>
<evidence type="ECO:0000313" key="18">
    <source>
        <dbReference type="EMBL" id="MED1206054.1"/>
    </source>
</evidence>
<sequence length="735" mass="81170">MKNKNKEKKERKQLPWRLNVLFFIVFLLFSALILRLGIVQIVQGSQFTKQLNQTDEVTVNTSMPRGQIFDRNGNLIVGNKGLRAITYTRKGNVQPQDMLNVAEKLAAIINQDSTIDVKSITLRDRQDFWILKNPDAAKALITKADMEKYKNNPNSNDLLYQLQLSRIPKSQLNFSKSDLDVLAIYRLMAAGTKLTPVIIKNQGVTDKEFAYINENLDKLPGVDTEIDWERYNTFATKNGQALLNSILGNVSTAKEGLPSDLANYYLSQGYSRNDRVGKSYLEYEYENVLQGKKEVVKDTPDTSGNVVGTQVISPGQRGDDIQLTIDAKFQAAVEKIIEDLPNIEKASIGGYQPYSDRAFVTAMNPNTGEILAMAGKEWVKNKKTGGYDIQDYALGNINSAYPVGSVAKPATLLTAYQVGAINFNTRFNDDGYLKFAGTPMKKSWNVSGLGDGLTDLQALAKSSNVYMWRVAMAVGGQKTYVPNMKLNINKVDAMDKFRKYFSEFGLGVKTGIDLPGESSGVNGGMPDQPGKVLDFAIGQFDTYTPLQLAQYISTIANGGYRMQPHIAKDIRTPSTDMTQLGPVSQDFEPTVLNQVDFSQQNIDHVKQGLIDVLHGPHGTGVGHFPLSDKYGYKVAGKTGTAQSVYVGERSKSAVSNNMWNETFIGYAPYDNPQIAISVIVPYTNSETHANLTIADRVFDAYFQLQKQEENSQNANDPASETQVANVNQAKAAGGQ</sequence>
<organism evidence="18 19">
    <name type="scientific">Heyndrickxia acidicola</name>
    <dbReference type="NCBI Taxonomy" id="209389"/>
    <lineage>
        <taxon>Bacteria</taxon>
        <taxon>Bacillati</taxon>
        <taxon>Bacillota</taxon>
        <taxon>Bacilli</taxon>
        <taxon>Bacillales</taxon>
        <taxon>Bacillaceae</taxon>
        <taxon>Heyndrickxia</taxon>
    </lineage>
</organism>
<dbReference type="InterPro" id="IPR036138">
    <property type="entry name" value="PBP_dimer_sf"/>
</dbReference>
<dbReference type="Pfam" id="PF03717">
    <property type="entry name" value="PBP_dimer"/>
    <property type="match status" value="1"/>
</dbReference>
<evidence type="ECO:0000256" key="9">
    <source>
        <dbReference type="ARBA" id="ARBA00022984"/>
    </source>
</evidence>
<name>A0ABU6MP03_9BACI</name>
<dbReference type="InterPro" id="IPR001460">
    <property type="entry name" value="PCN-bd_Tpept"/>
</dbReference>
<dbReference type="InterPro" id="IPR005311">
    <property type="entry name" value="PBP_dimer"/>
</dbReference>
<dbReference type="Proteomes" id="UP001341444">
    <property type="component" value="Unassembled WGS sequence"/>
</dbReference>
<evidence type="ECO:0000256" key="10">
    <source>
        <dbReference type="ARBA" id="ARBA00022989"/>
    </source>
</evidence>
<evidence type="ECO:0000259" key="17">
    <source>
        <dbReference type="Pfam" id="PF03717"/>
    </source>
</evidence>
<feature type="compositionally biased region" description="Polar residues" evidence="14">
    <location>
        <begin position="710"/>
        <end position="728"/>
    </location>
</feature>
<feature type="transmembrane region" description="Helical" evidence="15">
    <location>
        <begin position="20"/>
        <end position="42"/>
    </location>
</feature>
<evidence type="ECO:0000256" key="5">
    <source>
        <dbReference type="ARBA" id="ARBA00012448"/>
    </source>
</evidence>
<comment type="caution">
    <text evidence="18">The sequence shown here is derived from an EMBL/GenBank/DDBJ whole genome shotgun (WGS) entry which is preliminary data.</text>
</comment>
<keyword evidence="19" id="KW-1185">Reference proteome</keyword>
<feature type="region of interest" description="Disordered" evidence="14">
    <location>
        <begin position="708"/>
        <end position="735"/>
    </location>
</feature>
<dbReference type="EC" id="3.4.16.4" evidence="5"/>
<dbReference type="InterPro" id="IPR050515">
    <property type="entry name" value="Beta-lactam/transpept"/>
</dbReference>
<gene>
    <name evidence="18" type="ORF">P4T90_23800</name>
</gene>
<evidence type="ECO:0000256" key="12">
    <source>
        <dbReference type="ARBA" id="ARBA00023316"/>
    </source>
</evidence>
<evidence type="ECO:0000256" key="15">
    <source>
        <dbReference type="SAM" id="Phobius"/>
    </source>
</evidence>
<keyword evidence="8" id="KW-0133">Cell shape</keyword>
<evidence type="ECO:0000256" key="1">
    <source>
        <dbReference type="ARBA" id="ARBA00004167"/>
    </source>
</evidence>
<comment type="subcellular location">
    <subcellularLocation>
        <location evidence="2">Cell membrane</location>
    </subcellularLocation>
    <subcellularLocation>
        <location evidence="1">Membrane</location>
        <topology evidence="1">Single-pass membrane protein</topology>
    </subcellularLocation>
</comment>